<keyword evidence="2" id="KW-0732">Signal</keyword>
<evidence type="ECO:0000313" key="3">
    <source>
        <dbReference type="EMBL" id="KAG6627692.1"/>
    </source>
</evidence>
<reference evidence="3" key="1">
    <citation type="submission" date="2020-12" db="EMBL/GenBank/DDBJ databases">
        <title>WGS assembly of Carya illinoinensis cv. Pawnee.</title>
        <authorList>
            <person name="Platts A."/>
            <person name="Shu S."/>
            <person name="Wright S."/>
            <person name="Barry K."/>
            <person name="Edger P."/>
            <person name="Pires J.C."/>
            <person name="Schmutz J."/>
        </authorList>
    </citation>
    <scope>NUCLEOTIDE SEQUENCE</scope>
    <source>
        <tissue evidence="3">Leaf</tissue>
    </source>
</reference>
<protein>
    <submittedName>
        <fullName evidence="3">Uncharacterized protein</fullName>
    </submittedName>
</protein>
<name>A0A8T1NCQ1_CARIL</name>
<feature type="region of interest" description="Disordered" evidence="1">
    <location>
        <begin position="30"/>
        <end position="63"/>
    </location>
</feature>
<feature type="chain" id="PRO_5035733308" evidence="2">
    <location>
        <begin position="28"/>
        <end position="63"/>
    </location>
</feature>
<dbReference type="AlphaFoldDB" id="A0A8T1NCQ1"/>
<comment type="caution">
    <text evidence="3">The sequence shown here is derived from an EMBL/GenBank/DDBJ whole genome shotgun (WGS) entry which is preliminary data.</text>
</comment>
<organism evidence="3 4">
    <name type="scientific">Carya illinoinensis</name>
    <name type="common">Pecan</name>
    <dbReference type="NCBI Taxonomy" id="32201"/>
    <lineage>
        <taxon>Eukaryota</taxon>
        <taxon>Viridiplantae</taxon>
        <taxon>Streptophyta</taxon>
        <taxon>Embryophyta</taxon>
        <taxon>Tracheophyta</taxon>
        <taxon>Spermatophyta</taxon>
        <taxon>Magnoliopsida</taxon>
        <taxon>eudicotyledons</taxon>
        <taxon>Gunneridae</taxon>
        <taxon>Pentapetalae</taxon>
        <taxon>rosids</taxon>
        <taxon>fabids</taxon>
        <taxon>Fagales</taxon>
        <taxon>Juglandaceae</taxon>
        <taxon>Carya</taxon>
    </lineage>
</organism>
<accession>A0A8T1NCQ1</accession>
<feature type="compositionally biased region" description="Pro residues" evidence="1">
    <location>
        <begin position="52"/>
        <end position="63"/>
    </location>
</feature>
<proteinExistence type="predicted"/>
<dbReference type="Proteomes" id="UP000811609">
    <property type="component" value="Chromosome 15"/>
</dbReference>
<feature type="signal peptide" evidence="2">
    <location>
        <begin position="1"/>
        <end position="27"/>
    </location>
</feature>
<gene>
    <name evidence="3" type="ORF">CIPAW_15G146800</name>
</gene>
<dbReference type="EMBL" id="CM031823">
    <property type="protein sequence ID" value="KAG6627692.1"/>
    <property type="molecule type" value="Genomic_DNA"/>
</dbReference>
<evidence type="ECO:0000256" key="1">
    <source>
        <dbReference type="SAM" id="MobiDB-lite"/>
    </source>
</evidence>
<sequence>MKVMLGFLVRLCCVFLLIFLHASFGTAQKVNNINHGSPTVREDHGPNRGNSPSPPIGRPGSHP</sequence>
<evidence type="ECO:0000313" key="4">
    <source>
        <dbReference type="Proteomes" id="UP000811609"/>
    </source>
</evidence>
<evidence type="ECO:0000256" key="2">
    <source>
        <dbReference type="SAM" id="SignalP"/>
    </source>
</evidence>
<keyword evidence="4" id="KW-1185">Reference proteome</keyword>